<sequence>MENYKISSPHKKRRESSKKLSLFFINAEVISLEASSNTKNLDLLLDPV</sequence>
<organism evidence="1 2">
    <name type="scientific">Bacillus subtilis subsp. subtilis</name>
    <dbReference type="NCBI Taxonomy" id="135461"/>
    <lineage>
        <taxon>Bacteria</taxon>
        <taxon>Bacillati</taxon>
        <taxon>Bacillota</taxon>
        <taxon>Bacilli</taxon>
        <taxon>Bacillales</taxon>
        <taxon>Bacillaceae</taxon>
        <taxon>Bacillus</taxon>
    </lineage>
</organism>
<evidence type="ECO:0000313" key="1">
    <source>
        <dbReference type="EMBL" id="KIL32537.1"/>
    </source>
</evidence>
<name>A0ABD3ZW91_BACIU</name>
<evidence type="ECO:0000313" key="2">
    <source>
        <dbReference type="Proteomes" id="UP000031970"/>
    </source>
</evidence>
<accession>A0ABD3ZW91</accession>
<proteinExistence type="predicted"/>
<comment type="caution">
    <text evidence="1">The sequence shown here is derived from an EMBL/GenBank/DDBJ whole genome shotgun (WGS) entry which is preliminary data.</text>
</comment>
<dbReference type="AlphaFoldDB" id="A0ABD3ZW91"/>
<gene>
    <name evidence="1" type="ORF">B4067_2170</name>
</gene>
<protein>
    <submittedName>
        <fullName evidence="1">Uncharacterized protein</fullName>
    </submittedName>
</protein>
<reference evidence="1 2" key="1">
    <citation type="submission" date="2014-11" db="EMBL/GenBank/DDBJ databases">
        <title>Draft Genome Sequences of Nine Bacillus subtilis Strains that Form Spores with High Heat-Resistance.</title>
        <authorList>
            <person name="Krawcyk A.O."/>
            <person name="Berendsen E.M."/>
            <person name="de Jong A."/>
            <person name="Holsappel S."/>
            <person name="Eijlander R.T."/>
            <person name="Wells-Bennik M."/>
            <person name="Kuipers O.P."/>
        </authorList>
    </citation>
    <scope>NUCLEOTIDE SEQUENCE [LARGE SCALE GENOMIC DNA]</scope>
    <source>
        <strain evidence="1 2">B4067</strain>
    </source>
</reference>
<dbReference type="Proteomes" id="UP000031970">
    <property type="component" value="Unassembled WGS sequence"/>
</dbReference>
<dbReference type="EMBL" id="JSXS01000026">
    <property type="protein sequence ID" value="KIL32537.1"/>
    <property type="molecule type" value="Genomic_DNA"/>
</dbReference>